<dbReference type="Gene3D" id="3.20.20.60">
    <property type="entry name" value="Phosphoenolpyruvate-binding domains"/>
    <property type="match status" value="2"/>
</dbReference>
<evidence type="ECO:0000313" key="14">
    <source>
        <dbReference type="Proteomes" id="UP001185092"/>
    </source>
</evidence>
<evidence type="ECO:0000256" key="11">
    <source>
        <dbReference type="ARBA" id="ARBA00023317"/>
    </source>
</evidence>
<evidence type="ECO:0000256" key="6">
    <source>
        <dbReference type="ARBA" id="ARBA00022741"/>
    </source>
</evidence>
<dbReference type="GO" id="GO:0030955">
    <property type="term" value="F:potassium ion binding"/>
    <property type="evidence" value="ECO:0007669"/>
    <property type="project" value="InterPro"/>
</dbReference>
<dbReference type="GO" id="GO:0005524">
    <property type="term" value="F:ATP binding"/>
    <property type="evidence" value="ECO:0007669"/>
    <property type="project" value="UniProtKB-KW"/>
</dbReference>
<evidence type="ECO:0000256" key="9">
    <source>
        <dbReference type="ARBA" id="ARBA00022842"/>
    </source>
</evidence>
<keyword evidence="7 13" id="KW-0418">Kinase</keyword>
<evidence type="ECO:0000256" key="8">
    <source>
        <dbReference type="ARBA" id="ARBA00022840"/>
    </source>
</evidence>
<dbReference type="GO" id="GO:0004743">
    <property type="term" value="F:pyruvate kinase activity"/>
    <property type="evidence" value="ECO:0007669"/>
    <property type="project" value="UniProtKB-EC"/>
</dbReference>
<dbReference type="InterPro" id="IPR011037">
    <property type="entry name" value="Pyrv_Knase-like_insert_dom_sf"/>
</dbReference>
<evidence type="ECO:0000256" key="10">
    <source>
        <dbReference type="ARBA" id="ARBA00023152"/>
    </source>
</evidence>
<evidence type="ECO:0000256" key="7">
    <source>
        <dbReference type="ARBA" id="ARBA00022777"/>
    </source>
</evidence>
<dbReference type="InterPro" id="IPR015806">
    <property type="entry name" value="Pyrv_Knase_insert_dom_sf"/>
</dbReference>
<dbReference type="NCBIfam" id="NF011314">
    <property type="entry name" value="PRK14725.1"/>
    <property type="match status" value="1"/>
</dbReference>
<dbReference type="Proteomes" id="UP001185092">
    <property type="component" value="Unassembled WGS sequence"/>
</dbReference>
<evidence type="ECO:0000256" key="1">
    <source>
        <dbReference type="ARBA" id="ARBA00004997"/>
    </source>
</evidence>
<dbReference type="InterPro" id="IPR015813">
    <property type="entry name" value="Pyrv/PenolPyrv_kinase-like_dom"/>
</dbReference>
<comment type="similarity">
    <text evidence="2">Belongs to the pyruvate kinase family.</text>
</comment>
<keyword evidence="6" id="KW-0547">Nucleotide-binding</keyword>
<sequence>MDSKSTPNTIEELIELIDSLKSQGEIYEQKFSIRIEGSSVNYQNSARNLLHYIALRKNDIRELQTHLGHLGISRLGKAEMHIRESINAVKTNLIKINELPHEAIQTGIEAFINEKQILNAHTDDLLGPLDNSDRQTRIMVTLPLESSFDSSLVKKMLKSGMDIARINCAHDNEEVWSKMISNVRSASEKLNKPCKISMDLGGPKLRTGDIEQGPRVQKIPTSKNAYGQTSHPTRVIIKPFEANDEHEIVKSSEITLFISANDFEKIKLKDIVSFRDTRNKARSLTVEDLNDKYAVLSCAKTSYVSDTTRYNIKRNKEIIASGFFKNIAFIEGFIMVNTGDVIIISNTDEKGKNAIFNNKKELISNAMVSCQVENLYTDTKAGEKIIFDDGEIEGKIIEIRKDKLFVKITYTKPEGAKLKADKGINLPNSNLQIQGLTDKDRQDLKFICKNADMVNFSFVNSACDVHDLYKEFEKLNAPKKLGVIYKIETKKGFNNLPNILLTAFKRDKIGVMIARGDLAVECGWQNLAEIQEELLRICEAAHVPIIWATQVLENLAKKGRPSRAEISDASLGQRAECVMLNKGPYIIHAIKTLDSILCKMAKHRNKKASMLPNLNITE</sequence>
<protein>
    <recommendedName>
        <fullName evidence="3">pyruvate kinase</fullName>
        <ecNumber evidence="3">2.7.1.40</ecNumber>
    </recommendedName>
</protein>
<keyword evidence="9" id="KW-0460">Magnesium</keyword>
<evidence type="ECO:0000256" key="3">
    <source>
        <dbReference type="ARBA" id="ARBA00012142"/>
    </source>
</evidence>
<dbReference type="Gene3D" id="2.40.33.10">
    <property type="entry name" value="PK beta-barrel domain-like"/>
    <property type="match status" value="1"/>
</dbReference>
<feature type="domain" description="Pyruvate kinase barrel" evidence="12">
    <location>
        <begin position="354"/>
        <end position="581"/>
    </location>
</feature>
<dbReference type="GO" id="GO:0000287">
    <property type="term" value="F:magnesium ion binding"/>
    <property type="evidence" value="ECO:0007669"/>
    <property type="project" value="InterPro"/>
</dbReference>
<keyword evidence="5" id="KW-0479">Metal-binding</keyword>
<proteinExistence type="inferred from homology"/>
<feature type="domain" description="Pyruvate kinase barrel" evidence="12">
    <location>
        <begin position="134"/>
        <end position="222"/>
    </location>
</feature>
<keyword evidence="8" id="KW-0067">ATP-binding</keyword>
<keyword evidence="11 13" id="KW-0670">Pyruvate</keyword>
<dbReference type="RefSeq" id="WP_309938758.1">
    <property type="nucleotide sequence ID" value="NZ_AP025305.1"/>
</dbReference>
<evidence type="ECO:0000259" key="12">
    <source>
        <dbReference type="Pfam" id="PF00224"/>
    </source>
</evidence>
<dbReference type="InterPro" id="IPR040442">
    <property type="entry name" value="Pyrv_kinase-like_dom_sf"/>
</dbReference>
<accession>A0AAE4BRY3</accession>
<organism evidence="13 14">
    <name type="scientific">Aureibacter tunicatorum</name>
    <dbReference type="NCBI Taxonomy" id="866807"/>
    <lineage>
        <taxon>Bacteria</taxon>
        <taxon>Pseudomonadati</taxon>
        <taxon>Bacteroidota</taxon>
        <taxon>Cytophagia</taxon>
        <taxon>Cytophagales</taxon>
        <taxon>Persicobacteraceae</taxon>
        <taxon>Aureibacter</taxon>
    </lineage>
</organism>
<evidence type="ECO:0000256" key="2">
    <source>
        <dbReference type="ARBA" id="ARBA00008663"/>
    </source>
</evidence>
<keyword evidence="4 13" id="KW-0808">Transferase</keyword>
<dbReference type="InterPro" id="IPR015793">
    <property type="entry name" value="Pyrv_Knase_brl"/>
</dbReference>
<dbReference type="Pfam" id="PF00224">
    <property type="entry name" value="PK"/>
    <property type="match status" value="2"/>
</dbReference>
<dbReference type="SUPFAM" id="SSF51621">
    <property type="entry name" value="Phosphoenolpyruvate/pyruvate domain"/>
    <property type="match status" value="1"/>
</dbReference>
<dbReference type="SUPFAM" id="SSF50800">
    <property type="entry name" value="PK beta-barrel domain-like"/>
    <property type="match status" value="1"/>
</dbReference>
<reference evidence="13" key="1">
    <citation type="submission" date="2023-07" db="EMBL/GenBank/DDBJ databases">
        <title>Genomic Encyclopedia of Type Strains, Phase IV (KMG-IV): sequencing the most valuable type-strain genomes for metagenomic binning, comparative biology and taxonomic classification.</title>
        <authorList>
            <person name="Goeker M."/>
        </authorList>
    </citation>
    <scope>NUCLEOTIDE SEQUENCE</scope>
    <source>
        <strain evidence="13">DSM 26174</strain>
    </source>
</reference>
<evidence type="ECO:0000256" key="5">
    <source>
        <dbReference type="ARBA" id="ARBA00022723"/>
    </source>
</evidence>
<name>A0AAE4BRY3_9BACT</name>
<dbReference type="EMBL" id="JAVDQD010000002">
    <property type="protein sequence ID" value="MDR6239186.1"/>
    <property type="molecule type" value="Genomic_DNA"/>
</dbReference>
<evidence type="ECO:0000313" key="13">
    <source>
        <dbReference type="EMBL" id="MDR6239186.1"/>
    </source>
</evidence>
<dbReference type="PANTHER" id="PTHR11817">
    <property type="entry name" value="PYRUVATE KINASE"/>
    <property type="match status" value="1"/>
</dbReference>
<keyword evidence="10" id="KW-0324">Glycolysis</keyword>
<evidence type="ECO:0000256" key="4">
    <source>
        <dbReference type="ARBA" id="ARBA00022679"/>
    </source>
</evidence>
<comment type="caution">
    <text evidence="13">The sequence shown here is derived from an EMBL/GenBank/DDBJ whole genome shotgun (WGS) entry which is preliminary data.</text>
</comment>
<dbReference type="EC" id="2.7.1.40" evidence="3"/>
<dbReference type="AlphaFoldDB" id="A0AAE4BRY3"/>
<dbReference type="InterPro" id="IPR001697">
    <property type="entry name" value="Pyr_Knase"/>
</dbReference>
<comment type="pathway">
    <text evidence="1">Carbohydrate degradation; glycolysis; pyruvate from D-glyceraldehyde 3-phosphate: step 5/5.</text>
</comment>
<dbReference type="GO" id="GO:0016301">
    <property type="term" value="F:kinase activity"/>
    <property type="evidence" value="ECO:0007669"/>
    <property type="project" value="UniProtKB-KW"/>
</dbReference>
<keyword evidence="14" id="KW-1185">Reference proteome</keyword>
<gene>
    <name evidence="13" type="ORF">HNQ88_002223</name>
</gene>